<dbReference type="AlphaFoldDB" id="A0AAD9PC93"/>
<dbReference type="EMBL" id="JAODUO010000037">
    <property type="protein sequence ID" value="KAK2192166.1"/>
    <property type="molecule type" value="Genomic_DNA"/>
</dbReference>
<dbReference type="PANTHER" id="PTHR31497:SF0">
    <property type="entry name" value="AUTOCRINE PROLIFERATION REPRESSOR PROTEIN A"/>
    <property type="match status" value="1"/>
</dbReference>
<dbReference type="Proteomes" id="UP001209878">
    <property type="component" value="Unassembled WGS sequence"/>
</dbReference>
<name>A0AAD9PC93_RIDPI</name>
<reference evidence="1" key="1">
    <citation type="journal article" date="2023" name="Mol. Biol. Evol.">
        <title>Third-Generation Sequencing Reveals the Adaptive Role of the Epigenome in Three Deep-Sea Polychaetes.</title>
        <authorList>
            <person name="Perez M."/>
            <person name="Aroh O."/>
            <person name="Sun Y."/>
            <person name="Lan Y."/>
            <person name="Juniper S.K."/>
            <person name="Young C.R."/>
            <person name="Angers B."/>
            <person name="Qian P.Y."/>
        </authorList>
    </citation>
    <scope>NUCLEOTIDE SEQUENCE</scope>
    <source>
        <strain evidence="1">R07B-5</strain>
    </source>
</reference>
<dbReference type="InterPro" id="IPR009199">
    <property type="entry name" value="PhoPQ-act_pathogen-rel_PqaA"/>
</dbReference>
<sequence>MVVGGCGDQFFLPDDTHVFFSQLPGPKYFLILPNHDHSLAPFVDVSAAIRAFTVGVATEYHFPQVSWQLLETKTGGKIVFNSSDVKPRHVSAWHAVSDTALRRDFRANYGKDAKESNVVWFEDDIKDQGDGIYVAEYDRVDNRWLAFLVQAKYEGPLGHLLTLTSEVNIIPNTFPYPPCHGEGCYETLV</sequence>
<dbReference type="PANTHER" id="PTHR31497">
    <property type="entry name" value="AUTOCRINE PROLIFERATION REPRESSOR PROTEIN A"/>
    <property type="match status" value="1"/>
</dbReference>
<dbReference type="Pfam" id="PF10142">
    <property type="entry name" value="PhoPQ_related"/>
    <property type="match status" value="1"/>
</dbReference>
<evidence type="ECO:0000313" key="1">
    <source>
        <dbReference type="EMBL" id="KAK2192166.1"/>
    </source>
</evidence>
<gene>
    <name evidence="1" type="ORF">NP493_37g05057</name>
</gene>
<accession>A0AAD9PC93</accession>
<proteinExistence type="predicted"/>
<protein>
    <submittedName>
        <fullName evidence="1">Uncharacterized protein</fullName>
    </submittedName>
</protein>
<evidence type="ECO:0000313" key="2">
    <source>
        <dbReference type="Proteomes" id="UP001209878"/>
    </source>
</evidence>
<comment type="caution">
    <text evidence="1">The sequence shown here is derived from an EMBL/GenBank/DDBJ whole genome shotgun (WGS) entry which is preliminary data.</text>
</comment>
<organism evidence="1 2">
    <name type="scientific">Ridgeia piscesae</name>
    <name type="common">Tubeworm</name>
    <dbReference type="NCBI Taxonomy" id="27915"/>
    <lineage>
        <taxon>Eukaryota</taxon>
        <taxon>Metazoa</taxon>
        <taxon>Spiralia</taxon>
        <taxon>Lophotrochozoa</taxon>
        <taxon>Annelida</taxon>
        <taxon>Polychaeta</taxon>
        <taxon>Sedentaria</taxon>
        <taxon>Canalipalpata</taxon>
        <taxon>Sabellida</taxon>
        <taxon>Siboglinidae</taxon>
        <taxon>Ridgeia</taxon>
    </lineage>
</organism>
<keyword evidence="2" id="KW-1185">Reference proteome</keyword>